<feature type="domain" description="GGDEF" evidence="4">
    <location>
        <begin position="306"/>
        <end position="440"/>
    </location>
</feature>
<keyword evidence="6" id="KW-1185">Reference proteome</keyword>
<evidence type="ECO:0000259" key="3">
    <source>
        <dbReference type="PROSITE" id="PS50883"/>
    </source>
</evidence>
<dbReference type="SMART" id="SM00052">
    <property type="entry name" value="EAL"/>
    <property type="match status" value="1"/>
</dbReference>
<dbReference type="Gene3D" id="3.20.20.450">
    <property type="entry name" value="EAL domain"/>
    <property type="match status" value="1"/>
</dbReference>
<protein>
    <submittedName>
        <fullName evidence="5">Diguanylate cyclase (GGDEF)-like protein/PAS domain S-box-containing protein</fullName>
    </submittedName>
</protein>
<evidence type="ECO:0000313" key="6">
    <source>
        <dbReference type="Proteomes" id="UP000585638"/>
    </source>
</evidence>
<evidence type="ECO:0000313" key="5">
    <source>
        <dbReference type="EMBL" id="MBB5890893.1"/>
    </source>
</evidence>
<dbReference type="SMART" id="SM00091">
    <property type="entry name" value="PAS"/>
    <property type="match status" value="1"/>
</dbReference>
<accession>A0A7W9KE26</accession>
<dbReference type="Pfam" id="PF08447">
    <property type="entry name" value="PAS_3"/>
    <property type="match status" value="1"/>
</dbReference>
<dbReference type="SUPFAM" id="SSF55073">
    <property type="entry name" value="Nucleotide cyclase"/>
    <property type="match status" value="1"/>
</dbReference>
<dbReference type="Pfam" id="PF00563">
    <property type="entry name" value="EAL"/>
    <property type="match status" value="1"/>
</dbReference>
<feature type="domain" description="PAS" evidence="1">
    <location>
        <begin position="149"/>
        <end position="219"/>
    </location>
</feature>
<reference evidence="5 6" key="1">
    <citation type="submission" date="2020-08" db="EMBL/GenBank/DDBJ databases">
        <title>Sequencing the genomes of 1000 actinobacteria strains.</title>
        <authorList>
            <person name="Klenk H.-P."/>
        </authorList>
    </citation>
    <scope>NUCLEOTIDE SEQUENCE [LARGE SCALE GENOMIC DNA]</scope>
    <source>
        <strain evidence="5 6">DSM 43851</strain>
    </source>
</reference>
<comment type="caution">
    <text evidence="5">The sequence shown here is derived from an EMBL/GenBank/DDBJ whole genome shotgun (WGS) entry which is preliminary data.</text>
</comment>
<dbReference type="InterPro" id="IPR000700">
    <property type="entry name" value="PAS-assoc_C"/>
</dbReference>
<dbReference type="SUPFAM" id="SSF55785">
    <property type="entry name" value="PYP-like sensor domain (PAS domain)"/>
    <property type="match status" value="1"/>
</dbReference>
<dbReference type="InterPro" id="IPR000014">
    <property type="entry name" value="PAS"/>
</dbReference>
<dbReference type="CDD" id="cd00130">
    <property type="entry name" value="PAS"/>
    <property type="match status" value="1"/>
</dbReference>
<dbReference type="NCBIfam" id="TIGR00254">
    <property type="entry name" value="GGDEF"/>
    <property type="match status" value="1"/>
</dbReference>
<sequence>MTDDGRNAQLREFAEGWAAAIIDTSYVPMSRREIEDFLLDLSGSLLNALLSEPFDPEPAIAVGARLVNAHFTAPEALGRTLQLLGSGLVQSAGVSGEDRQLLDRVVQLLGRLSTGYSEALRERTFEEQEVIKQAMWLATDVAQRRLQDSESRFLAVFDSAPIGLAIGDFDSNILESNQALQELLGYSRDELNALTGADILHPDDIPDTLQRYDRLFRGEYPSFRSRQRLLKKDGDVLWANVTVSAVRDSTGVATYQVAMVEDATELHYANQAMATLGMQDPLTGLPTRTAFMARLDSVLGRVDRPRRVALCVFGIDGFAAINDGLGPDVGDEVLLKLGTKLRYHAEDNKMLAARLGGDEFALLIEESEGTRTVTPLVEEAMRMINEPVTVLGHRLSVHASVGIVERAVGREQPAELLRDATMALHWAKQGGKAQWALFDYQRCERDRAQLQLALTMPVALDNGEFTVVYQPIRALSDNRLVAVEAQLAWDHPEYGVLPPAEFLALAERTGLVMRLSEWLLLEVCRQAREWELEFGERAPVVSVKMPPRQARDPDFLPNVLRALADSGLDGNLLRLELEPEAIDCDGDEQEEDMSLLGERGITFSISGLSGHRPECLVVRPLTVLKSRDLVVAQVNGERETIPATVSWNTVSLAHQMGMQVIAENVDTLDDVAWLREIGVDAGQGVAFGEPGGPEDIGPLITR</sequence>
<dbReference type="Gene3D" id="3.30.450.20">
    <property type="entry name" value="PAS domain"/>
    <property type="match status" value="1"/>
</dbReference>
<dbReference type="PROSITE" id="PS50112">
    <property type="entry name" value="PAS"/>
    <property type="match status" value="1"/>
</dbReference>
<dbReference type="InterPro" id="IPR052155">
    <property type="entry name" value="Biofilm_reg_signaling"/>
</dbReference>
<evidence type="ECO:0000259" key="1">
    <source>
        <dbReference type="PROSITE" id="PS50112"/>
    </source>
</evidence>
<gene>
    <name evidence="5" type="ORF">BJ998_002089</name>
</gene>
<dbReference type="SUPFAM" id="SSF141868">
    <property type="entry name" value="EAL domain-like"/>
    <property type="match status" value="1"/>
</dbReference>
<dbReference type="RefSeq" id="WP_184860646.1">
    <property type="nucleotide sequence ID" value="NZ_JACHIR010000001.1"/>
</dbReference>
<dbReference type="CDD" id="cd01948">
    <property type="entry name" value="EAL"/>
    <property type="match status" value="1"/>
</dbReference>
<dbReference type="InterPro" id="IPR000160">
    <property type="entry name" value="GGDEF_dom"/>
</dbReference>
<dbReference type="SMART" id="SM00267">
    <property type="entry name" value="GGDEF"/>
    <property type="match status" value="1"/>
</dbReference>
<dbReference type="AlphaFoldDB" id="A0A7W9KE26"/>
<dbReference type="PROSITE" id="PS50887">
    <property type="entry name" value="GGDEF"/>
    <property type="match status" value="1"/>
</dbReference>
<dbReference type="Pfam" id="PF00990">
    <property type="entry name" value="GGDEF"/>
    <property type="match status" value="1"/>
</dbReference>
<dbReference type="Gene3D" id="3.30.70.270">
    <property type="match status" value="1"/>
</dbReference>
<dbReference type="SMART" id="SM00086">
    <property type="entry name" value="PAC"/>
    <property type="match status" value="1"/>
</dbReference>
<proteinExistence type="predicted"/>
<dbReference type="InterPro" id="IPR001633">
    <property type="entry name" value="EAL_dom"/>
</dbReference>
<organism evidence="5 6">
    <name type="scientific">Kutzneria kofuensis</name>
    <dbReference type="NCBI Taxonomy" id="103725"/>
    <lineage>
        <taxon>Bacteria</taxon>
        <taxon>Bacillati</taxon>
        <taxon>Actinomycetota</taxon>
        <taxon>Actinomycetes</taxon>
        <taxon>Pseudonocardiales</taxon>
        <taxon>Pseudonocardiaceae</taxon>
        <taxon>Kutzneria</taxon>
    </lineage>
</organism>
<evidence type="ECO:0000259" key="2">
    <source>
        <dbReference type="PROSITE" id="PS50113"/>
    </source>
</evidence>
<feature type="domain" description="EAL" evidence="3">
    <location>
        <begin position="449"/>
        <end position="702"/>
    </location>
</feature>
<dbReference type="InterPro" id="IPR013655">
    <property type="entry name" value="PAS_fold_3"/>
</dbReference>
<dbReference type="InterPro" id="IPR043128">
    <property type="entry name" value="Rev_trsase/Diguanyl_cyclase"/>
</dbReference>
<dbReference type="InterPro" id="IPR035965">
    <property type="entry name" value="PAS-like_dom_sf"/>
</dbReference>
<dbReference type="NCBIfam" id="TIGR00229">
    <property type="entry name" value="sensory_box"/>
    <property type="match status" value="1"/>
</dbReference>
<dbReference type="PROSITE" id="PS50883">
    <property type="entry name" value="EAL"/>
    <property type="match status" value="1"/>
</dbReference>
<dbReference type="Proteomes" id="UP000585638">
    <property type="component" value="Unassembled WGS sequence"/>
</dbReference>
<dbReference type="EMBL" id="JACHIR010000001">
    <property type="protein sequence ID" value="MBB5890893.1"/>
    <property type="molecule type" value="Genomic_DNA"/>
</dbReference>
<dbReference type="InterPro" id="IPR001610">
    <property type="entry name" value="PAC"/>
</dbReference>
<name>A0A7W9KE26_9PSEU</name>
<feature type="domain" description="PAC" evidence="2">
    <location>
        <begin position="223"/>
        <end position="275"/>
    </location>
</feature>
<dbReference type="PANTHER" id="PTHR44757:SF2">
    <property type="entry name" value="BIOFILM ARCHITECTURE MAINTENANCE PROTEIN MBAA"/>
    <property type="match status" value="1"/>
</dbReference>
<dbReference type="CDD" id="cd01949">
    <property type="entry name" value="GGDEF"/>
    <property type="match status" value="1"/>
</dbReference>
<dbReference type="InterPro" id="IPR029787">
    <property type="entry name" value="Nucleotide_cyclase"/>
</dbReference>
<dbReference type="PROSITE" id="PS50113">
    <property type="entry name" value="PAC"/>
    <property type="match status" value="1"/>
</dbReference>
<dbReference type="InterPro" id="IPR035919">
    <property type="entry name" value="EAL_sf"/>
</dbReference>
<evidence type="ECO:0000259" key="4">
    <source>
        <dbReference type="PROSITE" id="PS50887"/>
    </source>
</evidence>
<dbReference type="PANTHER" id="PTHR44757">
    <property type="entry name" value="DIGUANYLATE CYCLASE DGCP"/>
    <property type="match status" value="1"/>
</dbReference>